<feature type="non-terminal residue" evidence="6">
    <location>
        <position position="379"/>
    </location>
</feature>
<gene>
    <name evidence="6" type="primary">Ptar1</name>
    <name evidence="6" type="ORF">PROCAF_R04187</name>
</gene>
<dbReference type="GO" id="GO:0008318">
    <property type="term" value="F:protein prenyltransferase activity"/>
    <property type="evidence" value="ECO:0007669"/>
    <property type="project" value="InterPro"/>
</dbReference>
<name>A0A7K6X5U1_9PASE</name>
<keyword evidence="7" id="KW-1185">Reference proteome</keyword>
<dbReference type="PANTHER" id="PTHR11129">
    <property type="entry name" value="PROTEIN FARNESYLTRANSFERASE ALPHA SUBUNIT/RAB GERANYLGERANYL TRANSFERASE ALPHA SUBUNIT"/>
    <property type="match status" value="1"/>
</dbReference>
<evidence type="ECO:0000256" key="3">
    <source>
        <dbReference type="ARBA" id="ARBA00022679"/>
    </source>
</evidence>
<dbReference type="GO" id="GO:0005737">
    <property type="term" value="C:cytoplasm"/>
    <property type="evidence" value="ECO:0007669"/>
    <property type="project" value="TreeGrafter"/>
</dbReference>
<evidence type="ECO:0000256" key="1">
    <source>
        <dbReference type="ARBA" id="ARBA00006734"/>
    </source>
</evidence>
<reference evidence="6 7" key="1">
    <citation type="submission" date="2019-09" db="EMBL/GenBank/DDBJ databases">
        <title>Bird 10,000 Genomes (B10K) Project - Family phase.</title>
        <authorList>
            <person name="Zhang G."/>
        </authorList>
    </citation>
    <scope>NUCLEOTIDE SEQUENCE [LARGE SCALE GENOMIC DNA]</scope>
    <source>
        <strain evidence="6">B10K-UC-030-53</strain>
    </source>
</reference>
<keyword evidence="3" id="KW-0808">Transferase</keyword>
<dbReference type="AlphaFoldDB" id="A0A7K6X5U1"/>
<dbReference type="SUPFAM" id="SSF48439">
    <property type="entry name" value="Protein prenylyltransferase"/>
    <property type="match status" value="1"/>
</dbReference>
<sequence length="379" mass="43578">DEIGLIPCPEARYNRSPIVLVENKLGVESWCVKFLLPYVHNKLLLYRQRKQWLNKDELIDITCTLLLLNPDFTTAWNVRKELILSGTLNPLKDLHLGKLALTKFPKSPETWIHRRWVLQQLIQENSLPSLGTKGNLGTAPVERIHRLVQEEMNVCSEAAGRYPSNYNAWSHRIWVLQHLAKLTVKVLLDELSSTKYWVSMHVSDHSGFHYRQFLLNSLMRRTVTDNNILVQNQMVNEQNPSLQKEEESAGTEAACAEEQSVDLPHCLDEEMELCSELIDNYPGHETLWCHSDESLNNSHHSPATSHMAQAMDVDGLNESSSKQGYTQETKRLKRAPVQDSLGPEMEYRFVDKVLSTCRDVDQARFATAYRKWLVTFLGQ</sequence>
<dbReference type="Proteomes" id="UP000587587">
    <property type="component" value="Unassembled WGS sequence"/>
</dbReference>
<dbReference type="FunFam" id="1.25.40.120:FF:000012">
    <property type="entry name" value="Protein prenyltransferase alpha subunit repeat containing 1"/>
    <property type="match status" value="1"/>
</dbReference>
<accession>A0A7K6X5U1</accession>
<protein>
    <submittedName>
        <fullName evidence="6">PTAR1 protein</fullName>
    </submittedName>
</protein>
<comment type="similarity">
    <text evidence="1">Belongs to the protein prenyltransferase subunit alpha family.</text>
</comment>
<evidence type="ECO:0000256" key="2">
    <source>
        <dbReference type="ARBA" id="ARBA00022602"/>
    </source>
</evidence>
<comment type="caution">
    <text evidence="6">The sequence shown here is derived from an EMBL/GenBank/DDBJ whole genome shotgun (WGS) entry which is preliminary data.</text>
</comment>
<feature type="compositionally biased region" description="Polar residues" evidence="5">
    <location>
        <begin position="317"/>
        <end position="327"/>
    </location>
</feature>
<feature type="region of interest" description="Disordered" evidence="5">
    <location>
        <begin position="315"/>
        <end position="335"/>
    </location>
</feature>
<evidence type="ECO:0000256" key="5">
    <source>
        <dbReference type="SAM" id="MobiDB-lite"/>
    </source>
</evidence>
<feature type="non-terminal residue" evidence="6">
    <location>
        <position position="1"/>
    </location>
</feature>
<dbReference type="PROSITE" id="PS51147">
    <property type="entry name" value="PFTA"/>
    <property type="match status" value="2"/>
</dbReference>
<keyword evidence="2" id="KW-0637">Prenyltransferase</keyword>
<dbReference type="EMBL" id="VZSE01001748">
    <property type="protein sequence ID" value="NWX54652.1"/>
    <property type="molecule type" value="Genomic_DNA"/>
</dbReference>
<dbReference type="Pfam" id="PF01239">
    <property type="entry name" value="PPTA"/>
    <property type="match status" value="4"/>
</dbReference>
<proteinExistence type="inferred from homology"/>
<dbReference type="Gene3D" id="1.25.40.120">
    <property type="entry name" value="Protein prenylyltransferase"/>
    <property type="match status" value="1"/>
</dbReference>
<dbReference type="PANTHER" id="PTHR11129:SF3">
    <property type="entry name" value="PROTEIN PRENYLTRANSFERASE ALPHA SUBUNIT REPEAT-CONTAINING PROTEIN 1"/>
    <property type="match status" value="1"/>
</dbReference>
<evidence type="ECO:0000313" key="6">
    <source>
        <dbReference type="EMBL" id="NWX54652.1"/>
    </source>
</evidence>
<evidence type="ECO:0000256" key="4">
    <source>
        <dbReference type="ARBA" id="ARBA00022737"/>
    </source>
</evidence>
<organism evidence="6 7">
    <name type="scientific">Promerops cafer</name>
    <name type="common">Cape sugarbird</name>
    <dbReference type="NCBI Taxonomy" id="254652"/>
    <lineage>
        <taxon>Eukaryota</taxon>
        <taxon>Metazoa</taxon>
        <taxon>Chordata</taxon>
        <taxon>Craniata</taxon>
        <taxon>Vertebrata</taxon>
        <taxon>Euteleostomi</taxon>
        <taxon>Archelosauria</taxon>
        <taxon>Archosauria</taxon>
        <taxon>Dinosauria</taxon>
        <taxon>Saurischia</taxon>
        <taxon>Theropoda</taxon>
        <taxon>Coelurosauria</taxon>
        <taxon>Aves</taxon>
        <taxon>Neognathae</taxon>
        <taxon>Neoaves</taxon>
        <taxon>Telluraves</taxon>
        <taxon>Australaves</taxon>
        <taxon>Passeriformes</taxon>
        <taxon>Passeroidea</taxon>
        <taxon>Nectariniidae</taxon>
        <taxon>Promerops</taxon>
    </lineage>
</organism>
<keyword evidence="4" id="KW-0677">Repeat</keyword>
<evidence type="ECO:0000313" key="7">
    <source>
        <dbReference type="Proteomes" id="UP000587587"/>
    </source>
</evidence>
<dbReference type="InterPro" id="IPR002088">
    <property type="entry name" value="Prenyl_trans_a"/>
</dbReference>